<evidence type="ECO:0000313" key="7">
    <source>
        <dbReference type="Proteomes" id="UP000198703"/>
    </source>
</evidence>
<dbReference type="InterPro" id="IPR043128">
    <property type="entry name" value="Rev_trsase/Diguanyl_cyclase"/>
</dbReference>
<comment type="catalytic activity">
    <reaction evidence="2">
        <text>2 GTP = 3',3'-c-di-GMP + 2 diphosphate</text>
        <dbReference type="Rhea" id="RHEA:24898"/>
        <dbReference type="ChEBI" id="CHEBI:33019"/>
        <dbReference type="ChEBI" id="CHEBI:37565"/>
        <dbReference type="ChEBI" id="CHEBI:58805"/>
        <dbReference type="EC" id="2.7.7.65"/>
    </reaction>
</comment>
<dbReference type="CDD" id="cd01949">
    <property type="entry name" value="GGDEF"/>
    <property type="match status" value="1"/>
</dbReference>
<evidence type="ECO:0000256" key="4">
    <source>
        <dbReference type="SAM" id="Phobius"/>
    </source>
</evidence>
<dbReference type="SMART" id="SM00267">
    <property type="entry name" value="GGDEF"/>
    <property type="match status" value="1"/>
</dbReference>
<name>A0A1H3W1J6_9RHOB</name>
<feature type="domain" description="GGDEF" evidence="5">
    <location>
        <begin position="157"/>
        <end position="286"/>
    </location>
</feature>
<dbReference type="InterPro" id="IPR029787">
    <property type="entry name" value="Nucleotide_cyclase"/>
</dbReference>
<feature type="region of interest" description="Disordered" evidence="3">
    <location>
        <begin position="275"/>
        <end position="297"/>
    </location>
</feature>
<dbReference type="Pfam" id="PF00990">
    <property type="entry name" value="GGDEF"/>
    <property type="match status" value="1"/>
</dbReference>
<dbReference type="PANTHER" id="PTHR45138">
    <property type="entry name" value="REGULATORY COMPONENTS OF SENSORY TRANSDUCTION SYSTEM"/>
    <property type="match status" value="1"/>
</dbReference>
<dbReference type="PANTHER" id="PTHR45138:SF9">
    <property type="entry name" value="DIGUANYLATE CYCLASE DGCM-RELATED"/>
    <property type="match status" value="1"/>
</dbReference>
<evidence type="ECO:0000256" key="1">
    <source>
        <dbReference type="ARBA" id="ARBA00012528"/>
    </source>
</evidence>
<dbReference type="GO" id="GO:0005886">
    <property type="term" value="C:plasma membrane"/>
    <property type="evidence" value="ECO:0007669"/>
    <property type="project" value="TreeGrafter"/>
</dbReference>
<dbReference type="InterPro" id="IPR050469">
    <property type="entry name" value="Diguanylate_Cyclase"/>
</dbReference>
<dbReference type="STRING" id="89524.SAMN05444370_101426"/>
<dbReference type="GO" id="GO:0043709">
    <property type="term" value="P:cell adhesion involved in single-species biofilm formation"/>
    <property type="evidence" value="ECO:0007669"/>
    <property type="project" value="TreeGrafter"/>
</dbReference>
<sequence>MADRGERRNAPARGRRPLSLRAAGLTWCGAAAAAPLLAGLGLALEILPAGAAGLGALGAAAAVSVFSALSLRGRLDPVGKIADSAAEFIPPRRAGTVPADDAARLAHGFAALTERLDEAQRRADPARLEDPLTGLPNRLGAMRRGRDEISRARRTGRSLSVALIELEADAPGADPVARDRALRLSAETMVQVLRGYDVVARWEGEVFVAMMPESEIENGVEAVRRVRDAISEDPFIEVNGGRASICAGVAVLQPDDATLAEICLRAGKALAKARERGRGRVEAAPGPRTRPGRITSV</sequence>
<proteinExistence type="predicted"/>
<keyword evidence="4" id="KW-0472">Membrane</keyword>
<dbReference type="EC" id="2.7.7.65" evidence="1"/>
<dbReference type="OrthoDB" id="9814202at2"/>
<evidence type="ECO:0000259" key="5">
    <source>
        <dbReference type="PROSITE" id="PS50887"/>
    </source>
</evidence>
<organism evidence="6 7">
    <name type="scientific">Rubrimonas cliftonensis</name>
    <dbReference type="NCBI Taxonomy" id="89524"/>
    <lineage>
        <taxon>Bacteria</taxon>
        <taxon>Pseudomonadati</taxon>
        <taxon>Pseudomonadota</taxon>
        <taxon>Alphaproteobacteria</taxon>
        <taxon>Rhodobacterales</taxon>
        <taxon>Paracoccaceae</taxon>
        <taxon>Rubrimonas</taxon>
    </lineage>
</organism>
<dbReference type="NCBIfam" id="TIGR00254">
    <property type="entry name" value="GGDEF"/>
    <property type="match status" value="1"/>
</dbReference>
<evidence type="ECO:0000256" key="3">
    <source>
        <dbReference type="SAM" id="MobiDB-lite"/>
    </source>
</evidence>
<evidence type="ECO:0000256" key="2">
    <source>
        <dbReference type="ARBA" id="ARBA00034247"/>
    </source>
</evidence>
<dbReference type="InterPro" id="IPR000160">
    <property type="entry name" value="GGDEF_dom"/>
</dbReference>
<dbReference type="AlphaFoldDB" id="A0A1H3W1J6"/>
<reference evidence="6 7" key="1">
    <citation type="submission" date="2016-10" db="EMBL/GenBank/DDBJ databases">
        <authorList>
            <person name="de Groot N.N."/>
        </authorList>
    </citation>
    <scope>NUCLEOTIDE SEQUENCE [LARGE SCALE GENOMIC DNA]</scope>
    <source>
        <strain evidence="6 7">DSM 15345</strain>
    </source>
</reference>
<keyword evidence="7" id="KW-1185">Reference proteome</keyword>
<dbReference type="SUPFAM" id="SSF55073">
    <property type="entry name" value="Nucleotide cyclase"/>
    <property type="match status" value="1"/>
</dbReference>
<dbReference type="GO" id="GO:0052621">
    <property type="term" value="F:diguanylate cyclase activity"/>
    <property type="evidence" value="ECO:0007669"/>
    <property type="project" value="UniProtKB-EC"/>
</dbReference>
<evidence type="ECO:0000313" key="6">
    <source>
        <dbReference type="EMBL" id="SDZ80208.1"/>
    </source>
</evidence>
<protein>
    <recommendedName>
        <fullName evidence="1">diguanylate cyclase</fullName>
        <ecNumber evidence="1">2.7.7.65</ecNumber>
    </recommendedName>
</protein>
<dbReference type="PROSITE" id="PS50887">
    <property type="entry name" value="GGDEF"/>
    <property type="match status" value="1"/>
</dbReference>
<dbReference type="Proteomes" id="UP000198703">
    <property type="component" value="Unassembled WGS sequence"/>
</dbReference>
<dbReference type="EMBL" id="FNQM01000001">
    <property type="protein sequence ID" value="SDZ80208.1"/>
    <property type="molecule type" value="Genomic_DNA"/>
</dbReference>
<feature type="transmembrane region" description="Helical" evidence="4">
    <location>
        <begin position="20"/>
        <end position="44"/>
    </location>
</feature>
<feature type="transmembrane region" description="Helical" evidence="4">
    <location>
        <begin position="50"/>
        <end position="71"/>
    </location>
</feature>
<gene>
    <name evidence="6" type="ORF">SAMN05444370_101426</name>
</gene>
<dbReference type="Gene3D" id="3.30.70.270">
    <property type="match status" value="1"/>
</dbReference>
<accession>A0A1H3W1J6</accession>
<keyword evidence="4" id="KW-1133">Transmembrane helix</keyword>
<dbReference type="GO" id="GO:1902201">
    <property type="term" value="P:negative regulation of bacterial-type flagellum-dependent cell motility"/>
    <property type="evidence" value="ECO:0007669"/>
    <property type="project" value="TreeGrafter"/>
</dbReference>
<keyword evidence="4" id="KW-0812">Transmembrane</keyword>